<sequence length="100" mass="11741">MHYDGGGPKPRRYAPGRRTSLLYVSAILRRHGHARGVDPKPTAIIRSRKQNPLLSMDSRRRYDCDWSRVDPNSTGQYTILWKENFTYPAIPEVMYYDWRG</sequence>
<dbReference type="EMBL" id="BGPR01069819">
    <property type="protein sequence ID" value="GBO43405.1"/>
    <property type="molecule type" value="Genomic_DNA"/>
</dbReference>
<dbReference type="Proteomes" id="UP000499080">
    <property type="component" value="Unassembled WGS sequence"/>
</dbReference>
<comment type="caution">
    <text evidence="1">The sequence shown here is derived from an EMBL/GenBank/DDBJ whole genome shotgun (WGS) entry which is preliminary data.</text>
</comment>
<protein>
    <submittedName>
        <fullName evidence="1">Uncharacterized protein</fullName>
    </submittedName>
</protein>
<evidence type="ECO:0000313" key="2">
    <source>
        <dbReference type="Proteomes" id="UP000499080"/>
    </source>
</evidence>
<reference evidence="1 2" key="1">
    <citation type="journal article" date="2019" name="Sci. Rep.">
        <title>Orb-weaving spider Araneus ventricosus genome elucidates the spidroin gene catalogue.</title>
        <authorList>
            <person name="Kono N."/>
            <person name="Nakamura H."/>
            <person name="Ohtoshi R."/>
            <person name="Moran D.A.P."/>
            <person name="Shinohara A."/>
            <person name="Yoshida Y."/>
            <person name="Fujiwara M."/>
            <person name="Mori M."/>
            <person name="Tomita M."/>
            <person name="Arakawa K."/>
        </authorList>
    </citation>
    <scope>NUCLEOTIDE SEQUENCE [LARGE SCALE GENOMIC DNA]</scope>
</reference>
<organism evidence="1 2">
    <name type="scientific">Araneus ventricosus</name>
    <name type="common">Orbweaver spider</name>
    <name type="synonym">Epeira ventricosa</name>
    <dbReference type="NCBI Taxonomy" id="182803"/>
    <lineage>
        <taxon>Eukaryota</taxon>
        <taxon>Metazoa</taxon>
        <taxon>Ecdysozoa</taxon>
        <taxon>Arthropoda</taxon>
        <taxon>Chelicerata</taxon>
        <taxon>Arachnida</taxon>
        <taxon>Araneae</taxon>
        <taxon>Araneomorphae</taxon>
        <taxon>Entelegynae</taxon>
        <taxon>Araneoidea</taxon>
        <taxon>Araneidae</taxon>
        <taxon>Araneus</taxon>
    </lineage>
</organism>
<name>A0A4Y2X170_ARAVE</name>
<gene>
    <name evidence="1" type="ORF">AVEN_48099_1</name>
</gene>
<keyword evidence="2" id="KW-1185">Reference proteome</keyword>
<evidence type="ECO:0000313" key="1">
    <source>
        <dbReference type="EMBL" id="GBO43405.1"/>
    </source>
</evidence>
<proteinExistence type="predicted"/>
<accession>A0A4Y2X170</accession>
<dbReference type="AlphaFoldDB" id="A0A4Y2X170"/>